<dbReference type="AlphaFoldDB" id="A0A6G7Y8G1"/>
<dbReference type="RefSeq" id="WP_166234154.1">
    <property type="nucleotide sequence ID" value="NZ_CP049865.1"/>
</dbReference>
<gene>
    <name evidence="2" type="ORF">G7070_13445</name>
</gene>
<protein>
    <submittedName>
        <fullName evidence="2">DUF1801 domain-containing protein</fullName>
    </submittedName>
</protein>
<evidence type="ECO:0000259" key="1">
    <source>
        <dbReference type="Pfam" id="PF08818"/>
    </source>
</evidence>
<accession>A0A6G7Y8G1</accession>
<evidence type="ECO:0000313" key="2">
    <source>
        <dbReference type="EMBL" id="QIK73083.1"/>
    </source>
</evidence>
<reference evidence="2 3" key="1">
    <citation type="submission" date="2020-03" db="EMBL/GenBank/DDBJ databases">
        <title>Propioniciclava sp. nov., isolated from Hydrophilus acuminatus.</title>
        <authorList>
            <person name="Hyun D.-W."/>
            <person name="Bae J.-W."/>
        </authorList>
    </citation>
    <scope>NUCLEOTIDE SEQUENCE [LARGE SCALE GENOMIC DNA]</scope>
    <source>
        <strain evidence="2 3">HDW11</strain>
    </source>
</reference>
<sequence length="140" mass="15410">MAYEVKTLPREGGVAEFLAGVEPPRRREQGFELLAIFGEVTGAPAVLWGPSMVGFGEVTYRYESGHSGRSYKVGFSPRKANLVLYGLDWYGSASDLLDRLGPHKRGKSCVYVTNLDKVDHEVLKALIRRAWGSPSPLPEA</sequence>
<dbReference type="InterPro" id="IPR014922">
    <property type="entry name" value="YdhG-like"/>
</dbReference>
<keyword evidence="3" id="KW-1185">Reference proteome</keyword>
<name>A0A6G7Y8G1_9ACTN</name>
<organism evidence="2 3">
    <name type="scientific">Propioniciclava coleopterorum</name>
    <dbReference type="NCBI Taxonomy" id="2714937"/>
    <lineage>
        <taxon>Bacteria</taxon>
        <taxon>Bacillati</taxon>
        <taxon>Actinomycetota</taxon>
        <taxon>Actinomycetes</taxon>
        <taxon>Propionibacteriales</taxon>
        <taxon>Propionibacteriaceae</taxon>
        <taxon>Propioniciclava</taxon>
    </lineage>
</organism>
<dbReference type="EMBL" id="CP049865">
    <property type="protein sequence ID" value="QIK73083.1"/>
    <property type="molecule type" value="Genomic_DNA"/>
</dbReference>
<feature type="domain" description="YdhG-like" evidence="1">
    <location>
        <begin position="26"/>
        <end position="130"/>
    </location>
</feature>
<proteinExistence type="predicted"/>
<dbReference type="Pfam" id="PF08818">
    <property type="entry name" value="DUF1801"/>
    <property type="match status" value="1"/>
</dbReference>
<evidence type="ECO:0000313" key="3">
    <source>
        <dbReference type="Proteomes" id="UP000501058"/>
    </source>
</evidence>
<dbReference type="KEGG" id="prv:G7070_13445"/>
<dbReference type="Proteomes" id="UP000501058">
    <property type="component" value="Chromosome"/>
</dbReference>